<sequence length="107" mass="11150">MGSPTHHGPGQVSWPVRLVMVCSVVLLLMGGGFGALLFLMAGMSDGPGPKPSWPGLGVGAVVMLLSVGTLVWCFESGRRGRRARLAVLFSVAGAYLVCFALARLLLP</sequence>
<keyword evidence="3" id="KW-1185">Reference proteome</keyword>
<feature type="transmembrane region" description="Helical" evidence="1">
    <location>
        <begin position="53"/>
        <end position="73"/>
    </location>
</feature>
<accession>A0A1H7KYA7</accession>
<feature type="transmembrane region" description="Helical" evidence="1">
    <location>
        <begin position="18"/>
        <end position="41"/>
    </location>
</feature>
<dbReference type="AlphaFoldDB" id="A0A1H7KYA7"/>
<keyword evidence="1" id="KW-0472">Membrane</keyword>
<dbReference type="EMBL" id="FOAZ01000004">
    <property type="protein sequence ID" value="SEK91708.1"/>
    <property type="molecule type" value="Genomic_DNA"/>
</dbReference>
<proteinExistence type="predicted"/>
<evidence type="ECO:0000313" key="3">
    <source>
        <dbReference type="Proteomes" id="UP000183015"/>
    </source>
</evidence>
<dbReference type="SUPFAM" id="SSF103473">
    <property type="entry name" value="MFS general substrate transporter"/>
    <property type="match status" value="1"/>
</dbReference>
<keyword evidence="1" id="KW-0812">Transmembrane</keyword>
<dbReference type="InterPro" id="IPR036259">
    <property type="entry name" value="MFS_trans_sf"/>
</dbReference>
<gene>
    <name evidence="2" type="ORF">SAMN05414137_104257</name>
</gene>
<dbReference type="STRING" id="235985.SAMN05414137_104257"/>
<name>A0A1H7KYA7_STRJI</name>
<dbReference type="Proteomes" id="UP000183015">
    <property type="component" value="Unassembled WGS sequence"/>
</dbReference>
<protein>
    <submittedName>
        <fullName evidence="2">Uncharacterized protein</fullName>
    </submittedName>
</protein>
<feature type="transmembrane region" description="Helical" evidence="1">
    <location>
        <begin position="85"/>
        <end position="106"/>
    </location>
</feature>
<evidence type="ECO:0000256" key="1">
    <source>
        <dbReference type="SAM" id="Phobius"/>
    </source>
</evidence>
<keyword evidence="1" id="KW-1133">Transmembrane helix</keyword>
<organism evidence="2 3">
    <name type="scientific">Streptacidiphilus jiangxiensis</name>
    <dbReference type="NCBI Taxonomy" id="235985"/>
    <lineage>
        <taxon>Bacteria</taxon>
        <taxon>Bacillati</taxon>
        <taxon>Actinomycetota</taxon>
        <taxon>Actinomycetes</taxon>
        <taxon>Kitasatosporales</taxon>
        <taxon>Streptomycetaceae</taxon>
        <taxon>Streptacidiphilus</taxon>
    </lineage>
</organism>
<reference evidence="3" key="1">
    <citation type="submission" date="2016-10" db="EMBL/GenBank/DDBJ databases">
        <authorList>
            <person name="Varghese N."/>
        </authorList>
    </citation>
    <scope>NUCLEOTIDE SEQUENCE [LARGE SCALE GENOMIC DNA]</scope>
    <source>
        <strain evidence="3">DSM 45096 / BCRC 16803 / CGMCC 4.1857 / CIP 109030 / JCM 12277 / KCTC 19219 / NBRC 100920 / 33214</strain>
    </source>
</reference>
<evidence type="ECO:0000313" key="2">
    <source>
        <dbReference type="EMBL" id="SEK91708.1"/>
    </source>
</evidence>